<dbReference type="HOGENOM" id="CLU_001570_17_7_5"/>
<evidence type="ECO:0000256" key="2">
    <source>
        <dbReference type="ARBA" id="ARBA00022643"/>
    </source>
</evidence>
<keyword evidence="1" id="KW-0285">Flavoprotein</keyword>
<protein>
    <recommendedName>
        <fullName evidence="4">NADPH--hemoprotein reductase</fullName>
        <ecNumber evidence="4">1.6.2.4</ecNumber>
    </recommendedName>
</protein>
<accession>F4QN53</accession>
<dbReference type="InterPro" id="IPR017927">
    <property type="entry name" value="FAD-bd_FR_type"/>
</dbReference>
<keyword evidence="3" id="KW-0249">Electron transport</keyword>
<dbReference type="SUPFAM" id="SSF63380">
    <property type="entry name" value="Riboflavin synthase domain-like"/>
    <property type="match status" value="1"/>
</dbReference>
<dbReference type="InterPro" id="IPR017938">
    <property type="entry name" value="Riboflavin_synthase-like_b-brl"/>
</dbReference>
<name>F4QN53_9CAUL</name>
<dbReference type="PROSITE" id="PS51384">
    <property type="entry name" value="FAD_FR"/>
    <property type="match status" value="1"/>
</dbReference>
<dbReference type="InterPro" id="IPR039261">
    <property type="entry name" value="FNR_nucleotide-bd"/>
</dbReference>
<dbReference type="PROSITE" id="PS50902">
    <property type="entry name" value="FLAVODOXIN_LIKE"/>
    <property type="match status" value="1"/>
</dbReference>
<dbReference type="STRING" id="715226.ABI_30610"/>
<dbReference type="EC" id="1.6.2.4" evidence="4"/>
<evidence type="ECO:0000259" key="6">
    <source>
        <dbReference type="PROSITE" id="PS50902"/>
    </source>
</evidence>
<dbReference type="AlphaFoldDB" id="F4QN53"/>
<dbReference type="PANTHER" id="PTHR19384:SF17">
    <property type="entry name" value="NADPH--CYTOCHROME P450 REDUCTASE"/>
    <property type="match status" value="1"/>
</dbReference>
<gene>
    <name evidence="8" type="ORF">ABI_30610</name>
</gene>
<evidence type="ECO:0000259" key="7">
    <source>
        <dbReference type="PROSITE" id="PS51384"/>
    </source>
</evidence>
<dbReference type="GO" id="GO:0005829">
    <property type="term" value="C:cytosol"/>
    <property type="evidence" value="ECO:0007669"/>
    <property type="project" value="TreeGrafter"/>
</dbReference>
<organism evidence="8 9">
    <name type="scientific">Asticcacaulis biprosthecium C19</name>
    <dbReference type="NCBI Taxonomy" id="715226"/>
    <lineage>
        <taxon>Bacteria</taxon>
        <taxon>Pseudomonadati</taxon>
        <taxon>Pseudomonadota</taxon>
        <taxon>Alphaproteobacteria</taxon>
        <taxon>Caulobacterales</taxon>
        <taxon>Caulobacteraceae</taxon>
        <taxon>Asticcacaulis</taxon>
    </lineage>
</organism>
<feature type="transmembrane region" description="Helical" evidence="5">
    <location>
        <begin position="12"/>
        <end position="31"/>
    </location>
</feature>
<sequence length="423" mass="45762">MTELMTQDTERWLWAWGAMAFFVLTCLWSLWPRTKIAGSADYLVLFASQTGQAEEIARHSHAQLVAGGRDAVVVSLRDAGADRLSAAKVILVVASTTGDGDAPDEGVGFERGLLCKTLDLANRRFAVLALGDRKYDRFCAFGRRIFDWLEANKAHALVPCIEVDDLDAVALKQWDDLLHGLGAGDAADEAVFAPWRLASRGRLNPQGEQPLYRLRLTADVLPNWQAGDLAEILTADGHRRDYSLASLPDEGHVELYVRSVEGGPGSTLLTQTLTVGDTVPLRIKAHRNFHAPEGDGPVLMVAAGSGLAGLRAHIRQTKTPGWLVYGERHPVRDGALCTEAKSLPLKRLDLAYSQPDDGDGQYVQDLLAAHGAEVRDWLGGNGALLVCGGLAMGQGVDAALRAILGDAWIEAALAAGRYRRDLY</sequence>
<evidence type="ECO:0000256" key="1">
    <source>
        <dbReference type="ARBA" id="ARBA00022630"/>
    </source>
</evidence>
<reference evidence="9" key="1">
    <citation type="submission" date="2011-03" db="EMBL/GenBank/DDBJ databases">
        <title>Draft genome sequence of Brevundimonas diminuta.</title>
        <authorList>
            <person name="Brown P.J.B."/>
            <person name="Buechlein A."/>
            <person name="Hemmerich C."/>
            <person name="Brun Y.V."/>
        </authorList>
    </citation>
    <scope>NUCLEOTIDE SEQUENCE [LARGE SCALE GENOMIC DNA]</scope>
    <source>
        <strain evidence="9">C19</strain>
    </source>
</reference>
<keyword evidence="3" id="KW-0813">Transport</keyword>
<evidence type="ECO:0000256" key="3">
    <source>
        <dbReference type="ARBA" id="ARBA00022982"/>
    </source>
</evidence>
<dbReference type="Gene3D" id="3.40.50.80">
    <property type="entry name" value="Nucleotide-binding domain of ferredoxin-NADP reductase (FNR) module"/>
    <property type="match status" value="1"/>
</dbReference>
<keyword evidence="5" id="KW-0812">Transmembrane</keyword>
<dbReference type="Gene3D" id="3.40.50.360">
    <property type="match status" value="1"/>
</dbReference>
<evidence type="ECO:0000313" key="8">
    <source>
        <dbReference type="EMBL" id="EGF91644.1"/>
    </source>
</evidence>
<dbReference type="EMBL" id="GL883078">
    <property type="protein sequence ID" value="EGF91644.1"/>
    <property type="molecule type" value="Genomic_DNA"/>
</dbReference>
<keyword evidence="5" id="KW-1133">Transmembrane helix</keyword>
<dbReference type="GO" id="GO:0050660">
    <property type="term" value="F:flavin adenine dinucleotide binding"/>
    <property type="evidence" value="ECO:0007669"/>
    <property type="project" value="TreeGrafter"/>
</dbReference>
<evidence type="ECO:0000313" key="9">
    <source>
        <dbReference type="Proteomes" id="UP000006512"/>
    </source>
</evidence>
<dbReference type="SUPFAM" id="SSF52218">
    <property type="entry name" value="Flavoproteins"/>
    <property type="match status" value="1"/>
</dbReference>
<dbReference type="Gene3D" id="2.40.30.10">
    <property type="entry name" value="Translation factors"/>
    <property type="match status" value="1"/>
</dbReference>
<feature type="domain" description="FAD-binding FR-type" evidence="7">
    <location>
        <begin position="190"/>
        <end position="292"/>
    </location>
</feature>
<dbReference type="eggNOG" id="COG0369">
    <property type="taxonomic scope" value="Bacteria"/>
</dbReference>
<dbReference type="InterPro" id="IPR001094">
    <property type="entry name" value="Flavdoxin-like"/>
</dbReference>
<keyword evidence="9" id="KW-1185">Reference proteome</keyword>
<dbReference type="Pfam" id="PF00258">
    <property type="entry name" value="Flavodoxin_1"/>
    <property type="match status" value="1"/>
</dbReference>
<dbReference type="InterPro" id="IPR029039">
    <property type="entry name" value="Flavoprotein-like_sf"/>
</dbReference>
<dbReference type="PRINTS" id="PR00369">
    <property type="entry name" value="FLAVODOXIN"/>
</dbReference>
<dbReference type="PANTHER" id="PTHR19384">
    <property type="entry name" value="NITRIC OXIDE SYNTHASE-RELATED"/>
    <property type="match status" value="1"/>
</dbReference>
<dbReference type="RefSeq" id="WP_006273848.1">
    <property type="nucleotide sequence ID" value="NZ_GL883078.1"/>
</dbReference>
<dbReference type="SUPFAM" id="SSF52343">
    <property type="entry name" value="Ferredoxin reductase-like, C-terminal NADP-linked domain"/>
    <property type="match status" value="1"/>
</dbReference>
<keyword evidence="2" id="KW-0288">FMN</keyword>
<dbReference type="Proteomes" id="UP000006512">
    <property type="component" value="Unassembled WGS sequence"/>
</dbReference>
<evidence type="ECO:0000256" key="4">
    <source>
        <dbReference type="ARBA" id="ARBA00023797"/>
    </source>
</evidence>
<evidence type="ECO:0000256" key="5">
    <source>
        <dbReference type="SAM" id="Phobius"/>
    </source>
</evidence>
<dbReference type="GO" id="GO:0010181">
    <property type="term" value="F:FMN binding"/>
    <property type="evidence" value="ECO:0007669"/>
    <property type="project" value="InterPro"/>
</dbReference>
<dbReference type="GO" id="GO:0003958">
    <property type="term" value="F:NADPH-hemoprotein reductase activity"/>
    <property type="evidence" value="ECO:0007669"/>
    <property type="project" value="UniProtKB-EC"/>
</dbReference>
<proteinExistence type="predicted"/>
<feature type="domain" description="Flavodoxin-like" evidence="6">
    <location>
        <begin position="42"/>
        <end position="179"/>
    </location>
</feature>
<keyword evidence="5" id="KW-0472">Membrane</keyword>
<dbReference type="InterPro" id="IPR008254">
    <property type="entry name" value="Flavodoxin/NO_synth"/>
</dbReference>